<evidence type="ECO:0000313" key="4">
    <source>
        <dbReference type="Proteomes" id="UP000077037"/>
    </source>
</evidence>
<dbReference type="PANTHER" id="PTHR39176:SF1">
    <property type="entry name" value="PERIPLASMIC PROTEIN"/>
    <property type="match status" value="1"/>
</dbReference>
<evidence type="ECO:0000313" key="3">
    <source>
        <dbReference type="EMBL" id="SAI31474.1"/>
    </source>
</evidence>
<evidence type="ECO:0000259" key="2">
    <source>
        <dbReference type="Pfam" id="PF07007"/>
    </source>
</evidence>
<feature type="domain" description="Lysozyme inhibitor LprI-like N-terminal" evidence="2">
    <location>
        <begin position="34"/>
        <end position="109"/>
    </location>
</feature>
<name>A0A157PDW0_9BORD</name>
<proteinExistence type="predicted"/>
<reference evidence="3 4" key="1">
    <citation type="submission" date="2016-03" db="EMBL/GenBank/DDBJ databases">
        <authorList>
            <consortium name="Pathogen Informatics"/>
        </authorList>
    </citation>
    <scope>NUCLEOTIDE SEQUENCE [LARGE SCALE GENOMIC DNA]</scope>
    <source>
        <strain evidence="3 4">NCTC13364</strain>
    </source>
</reference>
<organism evidence="3 4">
    <name type="scientific">Bordetella ansorpii</name>
    <dbReference type="NCBI Taxonomy" id="288768"/>
    <lineage>
        <taxon>Bacteria</taxon>
        <taxon>Pseudomonadati</taxon>
        <taxon>Pseudomonadota</taxon>
        <taxon>Betaproteobacteria</taxon>
        <taxon>Burkholderiales</taxon>
        <taxon>Alcaligenaceae</taxon>
        <taxon>Bordetella</taxon>
    </lineage>
</organism>
<evidence type="ECO:0000256" key="1">
    <source>
        <dbReference type="SAM" id="SignalP"/>
    </source>
</evidence>
<dbReference type="RefSeq" id="WP_066412633.1">
    <property type="nucleotide sequence ID" value="NZ_FKBS01000014.1"/>
</dbReference>
<sequence>MNKKLIVAGLLLGALPTAGAWAAGCGKPRNAFDQVYCKSTEYSQADRDLNTQYTTLRKMLNEGQQAALRKAQLAWIKQRDEACSLEKPNGYYVNLTCAMDMTQERVSVLKERERECKSTGCNDAKLAQ</sequence>
<feature type="chain" id="PRO_5007614816" evidence="1">
    <location>
        <begin position="23"/>
        <end position="128"/>
    </location>
</feature>
<dbReference type="AlphaFoldDB" id="A0A157PDW0"/>
<dbReference type="Gene3D" id="1.20.1270.180">
    <property type="match status" value="1"/>
</dbReference>
<keyword evidence="1" id="KW-0732">Signal</keyword>
<dbReference type="PROSITE" id="PS51257">
    <property type="entry name" value="PROKAR_LIPOPROTEIN"/>
    <property type="match status" value="1"/>
</dbReference>
<protein>
    <submittedName>
        <fullName evidence="3">Uncharacterized protein conserved in bacteria</fullName>
    </submittedName>
</protein>
<dbReference type="InterPro" id="IPR009739">
    <property type="entry name" value="LprI-like_N"/>
</dbReference>
<dbReference type="Proteomes" id="UP000077037">
    <property type="component" value="Unassembled WGS sequence"/>
</dbReference>
<accession>A0A157PDW0</accession>
<gene>
    <name evidence="3" type="ORF">SAMEA1982600_02525</name>
</gene>
<dbReference type="PANTHER" id="PTHR39176">
    <property type="entry name" value="PERIPLASMIC PROTEIN-RELATED"/>
    <property type="match status" value="1"/>
</dbReference>
<dbReference type="Pfam" id="PF07007">
    <property type="entry name" value="LprI"/>
    <property type="match status" value="1"/>
</dbReference>
<feature type="signal peptide" evidence="1">
    <location>
        <begin position="1"/>
        <end position="22"/>
    </location>
</feature>
<dbReference type="OrthoDB" id="7340239at2"/>
<dbReference type="EMBL" id="FKBS01000014">
    <property type="protein sequence ID" value="SAI31474.1"/>
    <property type="molecule type" value="Genomic_DNA"/>
</dbReference>